<reference evidence="1 2" key="1">
    <citation type="submission" date="2018-02" db="EMBL/GenBank/DDBJ databases">
        <title>Comparative genomes isolates from brazilian mangrove.</title>
        <authorList>
            <person name="Araujo J.E."/>
            <person name="Taketani R.G."/>
            <person name="Silva M.C.P."/>
            <person name="Loureco M.V."/>
            <person name="Andreote F.D."/>
        </authorList>
    </citation>
    <scope>NUCLEOTIDE SEQUENCE [LARGE SCALE GENOMIC DNA]</scope>
    <source>
        <strain evidence="1 2">Hex-1 MGV</strain>
    </source>
</reference>
<proteinExistence type="predicted"/>
<name>A0A2S8FV96_9BACT</name>
<dbReference type="RefSeq" id="WP_105329395.1">
    <property type="nucleotide sequence ID" value="NZ_PUHY01000006.1"/>
</dbReference>
<organism evidence="1 2">
    <name type="scientific">Blastopirellula marina</name>
    <dbReference type="NCBI Taxonomy" id="124"/>
    <lineage>
        <taxon>Bacteria</taxon>
        <taxon>Pseudomonadati</taxon>
        <taxon>Planctomycetota</taxon>
        <taxon>Planctomycetia</taxon>
        <taxon>Pirellulales</taxon>
        <taxon>Pirellulaceae</taxon>
        <taxon>Blastopirellula</taxon>
    </lineage>
</organism>
<comment type="caution">
    <text evidence="1">The sequence shown here is derived from an EMBL/GenBank/DDBJ whole genome shotgun (WGS) entry which is preliminary data.</text>
</comment>
<protein>
    <submittedName>
        <fullName evidence="1">Uncharacterized protein</fullName>
    </submittedName>
</protein>
<gene>
    <name evidence="1" type="ORF">C5Y83_09305</name>
</gene>
<dbReference type="AlphaFoldDB" id="A0A2S8FV96"/>
<sequence>MEPQEAFGTIIGTDAGCVVVKLEDGNEILCRSVRRMHRPLGFFMVPIGRRARVRLTPNSANHRPLILEVLPEDDT</sequence>
<dbReference type="Proteomes" id="UP000238322">
    <property type="component" value="Unassembled WGS sequence"/>
</dbReference>
<accession>A0A2S8FV96</accession>
<evidence type="ECO:0000313" key="2">
    <source>
        <dbReference type="Proteomes" id="UP000238322"/>
    </source>
</evidence>
<evidence type="ECO:0000313" key="1">
    <source>
        <dbReference type="EMBL" id="PQO36106.1"/>
    </source>
</evidence>
<dbReference type="EMBL" id="PUHY01000006">
    <property type="protein sequence ID" value="PQO36106.1"/>
    <property type="molecule type" value="Genomic_DNA"/>
</dbReference>